<protein>
    <submittedName>
        <fullName evidence="2">Uncharacterized protein</fullName>
    </submittedName>
</protein>
<evidence type="ECO:0000256" key="1">
    <source>
        <dbReference type="SAM" id="MobiDB-lite"/>
    </source>
</evidence>
<feature type="region of interest" description="Disordered" evidence="1">
    <location>
        <begin position="199"/>
        <end position="227"/>
    </location>
</feature>
<dbReference type="EnsemblPlants" id="OPUNC07G08540.1">
    <property type="protein sequence ID" value="OPUNC07G08540.1"/>
    <property type="gene ID" value="OPUNC07G08540"/>
</dbReference>
<feature type="region of interest" description="Disordered" evidence="1">
    <location>
        <begin position="250"/>
        <end position="272"/>
    </location>
</feature>
<organism evidence="2">
    <name type="scientific">Oryza punctata</name>
    <name type="common">Red rice</name>
    <dbReference type="NCBI Taxonomy" id="4537"/>
    <lineage>
        <taxon>Eukaryota</taxon>
        <taxon>Viridiplantae</taxon>
        <taxon>Streptophyta</taxon>
        <taxon>Embryophyta</taxon>
        <taxon>Tracheophyta</taxon>
        <taxon>Spermatophyta</taxon>
        <taxon>Magnoliopsida</taxon>
        <taxon>Liliopsida</taxon>
        <taxon>Poales</taxon>
        <taxon>Poaceae</taxon>
        <taxon>BOP clade</taxon>
        <taxon>Oryzoideae</taxon>
        <taxon>Oryzeae</taxon>
        <taxon>Oryzinae</taxon>
        <taxon>Oryza</taxon>
    </lineage>
</organism>
<evidence type="ECO:0000313" key="2">
    <source>
        <dbReference type="EnsemblPlants" id="OPUNC07G08540.1"/>
    </source>
</evidence>
<proteinExistence type="predicted"/>
<reference evidence="2" key="2">
    <citation type="submission" date="2018-05" db="EMBL/GenBank/DDBJ databases">
        <title>OpunRS2 (Oryza punctata Reference Sequence Version 2).</title>
        <authorList>
            <person name="Zhang J."/>
            <person name="Kudrna D."/>
            <person name="Lee S."/>
            <person name="Talag J."/>
            <person name="Welchert J."/>
            <person name="Wing R.A."/>
        </authorList>
    </citation>
    <scope>NUCLEOTIDE SEQUENCE [LARGE SCALE GENOMIC DNA]</scope>
</reference>
<reference evidence="2" key="1">
    <citation type="submission" date="2015-04" db="UniProtKB">
        <authorList>
            <consortium name="EnsemblPlants"/>
        </authorList>
    </citation>
    <scope>IDENTIFICATION</scope>
</reference>
<feature type="region of interest" description="Disordered" evidence="1">
    <location>
        <begin position="378"/>
        <end position="412"/>
    </location>
</feature>
<dbReference type="AlphaFoldDB" id="A0A0E0LJ19"/>
<keyword evidence="3" id="KW-1185">Reference proteome</keyword>
<evidence type="ECO:0000313" key="3">
    <source>
        <dbReference type="Proteomes" id="UP000026962"/>
    </source>
</evidence>
<feature type="compositionally biased region" description="Basic and acidic residues" evidence="1">
    <location>
        <begin position="402"/>
        <end position="412"/>
    </location>
</feature>
<dbReference type="HOGENOM" id="CLU_667974_0_0_1"/>
<name>A0A0E0LJ19_ORYPU</name>
<accession>A0A0E0LJ19</accession>
<dbReference type="Proteomes" id="UP000026962">
    <property type="component" value="Chromosome 7"/>
</dbReference>
<dbReference type="Gramene" id="OPUNC07G08540.1">
    <property type="protein sequence ID" value="OPUNC07G08540.1"/>
    <property type="gene ID" value="OPUNC07G08540"/>
</dbReference>
<sequence length="412" mass="44693">MTFRAQHPVPTVILEPNSGYTPTCGVVAVVVTAVVMVAQGAWREEVRCLLTRLMAVEAQVAAVEGGDALSPCQAQPGERREEPGLAVAIPREPLFRHLVVVISQATASSLLSSNRAVATAEALLRHLLLDLSKHSSAAAPWSPTATKLHGQVEGGEVWSQQQYHVLSPVGDPANQLQRHRAAVAHLHQESEIAEVKPTCTPTTTAEHVETSRSTRAQPTLPDRHTTPEIDEIHPTIKHEPCLDRAEVLHDHPGPDADPADPPAPLQAGTGCHSVTCHRDDNLAREISATTILRWRISGNRDGDGLTTLREVYRCRFGTNKIKAKARKNNQTDKCLGYLSRHVAEGINQTVPINKRKTDINNRVHVIVTSIVRRQAISTNLAGEDNRPPAADNSPSLPTSMGDAKELEAERSG</sequence>